<sequence length="66" mass="7316">MNQVVIRYLGGKEYSYKTSGEIGVGFDAKLGWVSVYVDGDEISHDWDWVGAISTEGEVKLVDVYSP</sequence>
<accession>A0ABP9V6Z1</accession>
<evidence type="ECO:0000313" key="1">
    <source>
        <dbReference type="EMBL" id="GAA5500471.1"/>
    </source>
</evidence>
<gene>
    <name evidence="1" type="ORF">Dxin01_00192</name>
</gene>
<reference evidence="1 2" key="1">
    <citation type="submission" date="2024-02" db="EMBL/GenBank/DDBJ databases">
        <title>Deinococcus xinjiangensis NBRC 107630.</title>
        <authorList>
            <person name="Ichikawa N."/>
            <person name="Katano-Makiyama Y."/>
            <person name="Hidaka K."/>
        </authorList>
    </citation>
    <scope>NUCLEOTIDE SEQUENCE [LARGE SCALE GENOMIC DNA]</scope>
    <source>
        <strain evidence="1 2">NBRC 107630</strain>
    </source>
</reference>
<keyword evidence="2" id="KW-1185">Reference proteome</keyword>
<comment type="caution">
    <text evidence="1">The sequence shown here is derived from an EMBL/GenBank/DDBJ whole genome shotgun (WGS) entry which is preliminary data.</text>
</comment>
<proteinExistence type="predicted"/>
<dbReference type="RefSeq" id="WP_353540456.1">
    <property type="nucleotide sequence ID" value="NZ_BAABRN010000001.1"/>
</dbReference>
<protein>
    <submittedName>
        <fullName evidence="1">Uncharacterized protein</fullName>
    </submittedName>
</protein>
<dbReference type="EMBL" id="BAABRN010000001">
    <property type="protein sequence ID" value="GAA5500471.1"/>
    <property type="molecule type" value="Genomic_DNA"/>
</dbReference>
<name>A0ABP9V6Z1_9DEIO</name>
<dbReference type="Proteomes" id="UP001458946">
    <property type="component" value="Unassembled WGS sequence"/>
</dbReference>
<evidence type="ECO:0000313" key="2">
    <source>
        <dbReference type="Proteomes" id="UP001458946"/>
    </source>
</evidence>
<organism evidence="1 2">
    <name type="scientific">Deinococcus xinjiangensis</name>
    <dbReference type="NCBI Taxonomy" id="457454"/>
    <lineage>
        <taxon>Bacteria</taxon>
        <taxon>Thermotogati</taxon>
        <taxon>Deinococcota</taxon>
        <taxon>Deinococci</taxon>
        <taxon>Deinococcales</taxon>
        <taxon>Deinococcaceae</taxon>
        <taxon>Deinococcus</taxon>
    </lineage>
</organism>